<reference evidence="3" key="1">
    <citation type="journal article" date="2019" name="Int. J. Syst. Evol. Microbiol.">
        <title>The Global Catalogue of Microorganisms (GCM) 10K type strain sequencing project: providing services to taxonomists for standard genome sequencing and annotation.</title>
        <authorList>
            <consortium name="The Broad Institute Genomics Platform"/>
            <consortium name="The Broad Institute Genome Sequencing Center for Infectious Disease"/>
            <person name="Wu L."/>
            <person name="Ma J."/>
        </authorList>
    </citation>
    <scope>NUCLEOTIDE SEQUENCE [LARGE SCALE GENOMIC DNA]</scope>
    <source>
        <strain evidence="3">CGMCC 1.15809</strain>
    </source>
</reference>
<name>A0ABW1FCD8_9ACTN</name>
<sequence length="102" mass="10519">MGETVRLGWVHDPAGEVCGGIGECARLRSAAPVTAAGPSSADPATGRRLTRLLAAPHRVAALLGRGAQGHHQATSAVRIAHERWGIPRPAPSPVTGLHAGQW</sequence>
<evidence type="ECO:0000313" key="3">
    <source>
        <dbReference type="Proteomes" id="UP001596241"/>
    </source>
</evidence>
<comment type="caution">
    <text evidence="2">The sequence shown here is derived from an EMBL/GenBank/DDBJ whole genome shotgun (WGS) entry which is preliminary data.</text>
</comment>
<accession>A0ABW1FCD8</accession>
<keyword evidence="3" id="KW-1185">Reference proteome</keyword>
<dbReference type="Proteomes" id="UP001596241">
    <property type="component" value="Unassembled WGS sequence"/>
</dbReference>
<protein>
    <submittedName>
        <fullName evidence="2">Uncharacterized protein</fullName>
    </submittedName>
</protein>
<dbReference type="EMBL" id="JBHSPW010000001">
    <property type="protein sequence ID" value="MFC5891550.1"/>
    <property type="molecule type" value="Genomic_DNA"/>
</dbReference>
<evidence type="ECO:0000313" key="2">
    <source>
        <dbReference type="EMBL" id="MFC5891550.1"/>
    </source>
</evidence>
<gene>
    <name evidence="2" type="ORF">ACFP3M_01730</name>
</gene>
<feature type="region of interest" description="Disordered" evidence="1">
    <location>
        <begin position="83"/>
        <end position="102"/>
    </location>
</feature>
<dbReference type="RefSeq" id="WP_345081537.1">
    <property type="nucleotide sequence ID" value="NZ_BAAAWG010000006.1"/>
</dbReference>
<evidence type="ECO:0000256" key="1">
    <source>
        <dbReference type="SAM" id="MobiDB-lite"/>
    </source>
</evidence>
<organism evidence="2 3">
    <name type="scientific">Streptomyces ramulosus</name>
    <dbReference type="NCBI Taxonomy" id="47762"/>
    <lineage>
        <taxon>Bacteria</taxon>
        <taxon>Bacillati</taxon>
        <taxon>Actinomycetota</taxon>
        <taxon>Actinomycetes</taxon>
        <taxon>Kitasatosporales</taxon>
        <taxon>Streptomycetaceae</taxon>
        <taxon>Streptomyces</taxon>
    </lineage>
</organism>
<proteinExistence type="predicted"/>